<dbReference type="EMBL" id="JACEZU010000007">
    <property type="protein sequence ID" value="MBA5688466.1"/>
    <property type="molecule type" value="Genomic_DNA"/>
</dbReference>
<keyword evidence="3" id="KW-0560">Oxidoreductase</keyword>
<dbReference type="Pfam" id="PF04030">
    <property type="entry name" value="ALO"/>
    <property type="match status" value="1"/>
</dbReference>
<dbReference type="GO" id="GO:0016020">
    <property type="term" value="C:membrane"/>
    <property type="evidence" value="ECO:0007669"/>
    <property type="project" value="InterPro"/>
</dbReference>
<evidence type="ECO:0000313" key="6">
    <source>
        <dbReference type="Proteomes" id="UP000573499"/>
    </source>
</evidence>
<dbReference type="InterPro" id="IPR016171">
    <property type="entry name" value="Vanillyl_alc_oxidase_C-sub2"/>
</dbReference>
<accession>A0A7W2FB44</accession>
<feature type="domain" description="FAD-binding PCMH-type" evidence="4">
    <location>
        <begin position="26"/>
        <end position="195"/>
    </location>
</feature>
<evidence type="ECO:0000256" key="1">
    <source>
        <dbReference type="ARBA" id="ARBA00022630"/>
    </source>
</evidence>
<keyword evidence="1" id="KW-0285">Flavoprotein</keyword>
<dbReference type="Gene3D" id="3.30.465.10">
    <property type="match status" value="1"/>
</dbReference>
<dbReference type="InterPro" id="IPR016169">
    <property type="entry name" value="FAD-bd_PCMH_sub2"/>
</dbReference>
<dbReference type="InterPro" id="IPR016166">
    <property type="entry name" value="FAD-bd_PCMH"/>
</dbReference>
<dbReference type="PROSITE" id="PS51387">
    <property type="entry name" value="FAD_PCMH"/>
    <property type="match status" value="1"/>
</dbReference>
<name>A0A7W2FB44_9BURK</name>
<dbReference type="GO" id="GO:0080049">
    <property type="term" value="F:L-gulono-1,4-lactone dehydrogenase activity"/>
    <property type="evidence" value="ECO:0007669"/>
    <property type="project" value="TreeGrafter"/>
</dbReference>
<dbReference type="InterPro" id="IPR006094">
    <property type="entry name" value="Oxid_FAD_bind_N"/>
</dbReference>
<dbReference type="InterPro" id="IPR007173">
    <property type="entry name" value="ALO_C"/>
</dbReference>
<keyword evidence="2" id="KW-0274">FAD</keyword>
<dbReference type="InterPro" id="IPR036318">
    <property type="entry name" value="FAD-bd_PCMH-like_sf"/>
</dbReference>
<dbReference type="GO" id="GO:0003885">
    <property type="term" value="F:D-arabinono-1,4-lactone oxidase activity"/>
    <property type="evidence" value="ECO:0007669"/>
    <property type="project" value="InterPro"/>
</dbReference>
<gene>
    <name evidence="5" type="ORF">H3H39_15585</name>
</gene>
<comment type="caution">
    <text evidence="5">The sequence shown here is derived from an EMBL/GenBank/DDBJ whole genome shotgun (WGS) entry which is preliminary data.</text>
</comment>
<dbReference type="Pfam" id="PF01565">
    <property type="entry name" value="FAD_binding_4"/>
    <property type="match status" value="1"/>
</dbReference>
<dbReference type="GO" id="GO:0071949">
    <property type="term" value="F:FAD binding"/>
    <property type="evidence" value="ECO:0007669"/>
    <property type="project" value="InterPro"/>
</dbReference>
<evidence type="ECO:0000256" key="2">
    <source>
        <dbReference type="ARBA" id="ARBA00022827"/>
    </source>
</evidence>
<dbReference type="Proteomes" id="UP000573499">
    <property type="component" value="Unassembled WGS sequence"/>
</dbReference>
<dbReference type="AlphaFoldDB" id="A0A7W2FB44"/>
<organism evidence="5 6">
    <name type="scientific">Rugamonas apoptosis</name>
    <dbReference type="NCBI Taxonomy" id="2758570"/>
    <lineage>
        <taxon>Bacteria</taxon>
        <taxon>Pseudomonadati</taxon>
        <taxon>Pseudomonadota</taxon>
        <taxon>Betaproteobacteria</taxon>
        <taxon>Burkholderiales</taxon>
        <taxon>Oxalobacteraceae</taxon>
        <taxon>Telluria group</taxon>
        <taxon>Rugamonas</taxon>
    </lineage>
</organism>
<dbReference type="SUPFAM" id="SSF55103">
    <property type="entry name" value="FAD-linked oxidases, C-terminal domain"/>
    <property type="match status" value="1"/>
</dbReference>
<evidence type="ECO:0000259" key="4">
    <source>
        <dbReference type="PROSITE" id="PS51387"/>
    </source>
</evidence>
<dbReference type="InterPro" id="IPR010031">
    <property type="entry name" value="FAD_lactone_oxidase-like"/>
</dbReference>
<dbReference type="Gene3D" id="1.10.45.10">
    <property type="entry name" value="Vanillyl-alcohol Oxidase, Chain A, domain 4"/>
    <property type="match status" value="1"/>
</dbReference>
<evidence type="ECO:0000313" key="5">
    <source>
        <dbReference type="EMBL" id="MBA5688466.1"/>
    </source>
</evidence>
<reference evidence="5 6" key="1">
    <citation type="submission" date="2020-07" db="EMBL/GenBank/DDBJ databases">
        <title>Novel species isolated from subtropical streams in China.</title>
        <authorList>
            <person name="Lu H."/>
        </authorList>
    </citation>
    <scope>NUCLEOTIDE SEQUENCE [LARGE SCALE GENOMIC DNA]</scope>
    <source>
        <strain evidence="5 6">LX47W</strain>
    </source>
</reference>
<keyword evidence="6" id="KW-1185">Reference proteome</keyword>
<evidence type="ECO:0000256" key="3">
    <source>
        <dbReference type="ARBA" id="ARBA00023002"/>
    </source>
</evidence>
<proteinExistence type="predicted"/>
<protein>
    <submittedName>
        <fullName evidence="5">FAD-binding oxidoreductase</fullName>
    </submittedName>
</protein>
<dbReference type="PANTHER" id="PTHR43762">
    <property type="entry name" value="L-GULONOLACTONE OXIDASE"/>
    <property type="match status" value="1"/>
</dbReference>
<sequence>MLALPLQLPAIAAAGTGAVINDVTQLNPIPVAQVLTPTRLDEIVAAVKTHHGPISIGGGRYSMGGQTATEQALQIDMRQFDQVLAFSAERKEVTVQTGITWRKLQRFIDPHNLSLQIMQTYSNFTVGGSLSVNVHGRYIGQGPLVYSVKAIRIVLPDGRLVRASRDENSTIFYGAIGGYGALGVIVEATLALTDNVAVERKSEVMPLSAYRAYFFGKIASDPDVVFHNADIYPDAFDTVRATSYVKTSKAPTVPQRLIPPDQRYWLDRGAFWIMSELPFGKAFRQHVIDPLVFRGERVEWRNYEASYDVKELEPSSRQDSTYVLQEYFVPVEHLEQFVPRMGEILRRHHVNTINVSIRHAKQDPGTLLAWARKEVFAYVLYYKQGTGAQDKAAVRAWTREMIDAATAMGGAYYLPYQIHATPAQFHAAYPNAGAFFQLKKALDPDNKFRNKLWDAYYLPAAPATPAARVAVTASPAAPPLPVQRTAPQALPAPTVARALASVPGYRRDEAQTYLTLPEWVLVYHPDEYARFIKDHPPSAYPYFGAIGQFWGYYWDAYAATRASYDFNWGYHLMVCVIGTSYTVENAIKGAYEDTLGRASEATRGANVTPEEVFAARVAQDYVDFIRVDPWYEFSFATPLKRLWVETPLTGPDMVRKWERKLILSLEYTIKASYASAIKLASKAVYGDADTEMLALTSHVAPDALRPGSKMQVISQFADGSTLLSLPRYEAFRDDVIELGKQGVAFREIAGNGTILVTSLVPADWRYDLAEGKVLFEKPILTAPRQKRIAINAPVRHLTDIVRQLAARHYTVEHIYDY</sequence>
<dbReference type="SUPFAM" id="SSF56176">
    <property type="entry name" value="FAD-binding/transporter-associated domain-like"/>
    <property type="match status" value="1"/>
</dbReference>
<dbReference type="PANTHER" id="PTHR43762:SF1">
    <property type="entry name" value="D-ARABINONO-1,4-LACTONE OXIDASE"/>
    <property type="match status" value="1"/>
</dbReference>
<dbReference type="InterPro" id="IPR016164">
    <property type="entry name" value="FAD-linked_Oxase-like_C"/>
</dbReference>